<dbReference type="SUPFAM" id="SSF74853">
    <property type="entry name" value="Lamin A/C globular tail domain"/>
    <property type="match status" value="1"/>
</dbReference>
<dbReference type="InterPro" id="IPR025965">
    <property type="entry name" value="FlgD/Vpr_Ig-like"/>
</dbReference>
<dbReference type="InterPro" id="IPR036415">
    <property type="entry name" value="Lamin_tail_dom_sf"/>
</dbReference>
<proteinExistence type="predicted"/>
<evidence type="ECO:0000313" key="5">
    <source>
        <dbReference type="Proteomes" id="UP000221024"/>
    </source>
</evidence>
<feature type="compositionally biased region" description="Polar residues" evidence="2">
    <location>
        <begin position="171"/>
        <end position="183"/>
    </location>
</feature>
<evidence type="ECO:0000259" key="3">
    <source>
        <dbReference type="PROSITE" id="PS51841"/>
    </source>
</evidence>
<accession>A0A2H3NT43</accession>
<comment type="caution">
    <text evidence="4">The sequence shown here is derived from an EMBL/GenBank/DDBJ whole genome shotgun (WGS) entry which is preliminary data.</text>
</comment>
<keyword evidence="5" id="KW-1185">Reference proteome</keyword>
<feature type="region of interest" description="Disordered" evidence="2">
    <location>
        <begin position="171"/>
        <end position="200"/>
    </location>
</feature>
<name>A0A2H3NT43_9BACT</name>
<dbReference type="Pfam" id="PF13860">
    <property type="entry name" value="FlgD_ig"/>
    <property type="match status" value="1"/>
</dbReference>
<dbReference type="Gene3D" id="2.60.40.1220">
    <property type="match status" value="1"/>
</dbReference>
<dbReference type="PROSITE" id="PS51841">
    <property type="entry name" value="LTD"/>
    <property type="match status" value="1"/>
</dbReference>
<reference evidence="4 5" key="1">
    <citation type="submission" date="2017-10" db="EMBL/GenBank/DDBJ databases">
        <title>Draft genome of Longimonas halophila.</title>
        <authorList>
            <person name="Goh K.M."/>
            <person name="Shamsir M.S."/>
            <person name="Lim S.W."/>
        </authorList>
    </citation>
    <scope>NUCLEOTIDE SEQUENCE [LARGE SCALE GENOMIC DNA]</scope>
    <source>
        <strain evidence="4 5">KCTC 42399</strain>
    </source>
</reference>
<sequence length="590" mass="64563">MPFAMYFPLHYTPSYWTRLRRLLLVAALLMAWLAMPTRSAAQSPPDVVINEIMYAPQPSQNEYIELYNRSDADVNLSELSYANGYREFAPVTDSSVVLQAGGYAVLVRTPSQFEAAFPEVPYLAPDGFRALRNSGDTVVLRYGETNIDEVTYVPSWSTRDDAALERVEPNAPSQAPFNWQSATAPAGGTPGFQNSVFTPDSTPPTPLFAQVDADARRITLTFTEPLNPASLASASFTGPERAPVSVEQGDANTVRLFYTEPLRAETLTVRGIRDWQGNSTEATLPLSYAPQQGDLVVTEIMYRPLSDDFDERPNQPEYFEVVNPTERWISLQGLFTTNRPRDTGGADTLNLGIGTQHVAPSGGYAVVYAEPNSDNEASSTLDRAFPTQDLSAPDGPTVIAVPRSRLGLRVQPDRLRLHRADGEPIATVDYHPDWHAPGVQDTRGLSLERISLTAPAANAMNWTSSAHPEGGTPGFPNSVGPPPAEGSTARVSADPSPFAPEVDQATRIQYALPFPPDWVQLRIFDAHGRPVRTVEETVLSGPEGEVLWDGRNDAGRIVRMGVYVVLMEAQNWNDGTSTQHRTTVVVARPL</sequence>
<keyword evidence="1" id="KW-0732">Signal</keyword>
<feature type="domain" description="LTD" evidence="3">
    <location>
        <begin position="37"/>
        <end position="154"/>
    </location>
</feature>
<dbReference type="Gene3D" id="2.60.40.4070">
    <property type="match status" value="1"/>
</dbReference>
<protein>
    <recommendedName>
        <fullName evidence="3">LTD domain-containing protein</fullName>
    </recommendedName>
</protein>
<dbReference type="Pfam" id="PF00932">
    <property type="entry name" value="LTD"/>
    <property type="match status" value="1"/>
</dbReference>
<dbReference type="InterPro" id="IPR014755">
    <property type="entry name" value="Cu-Rt/internalin_Ig-like"/>
</dbReference>
<evidence type="ECO:0000313" key="4">
    <source>
        <dbReference type="EMBL" id="PEN06997.1"/>
    </source>
</evidence>
<feature type="compositionally biased region" description="Polar residues" evidence="2">
    <location>
        <begin position="191"/>
        <end position="200"/>
    </location>
</feature>
<dbReference type="OrthoDB" id="9758406at2"/>
<organism evidence="4 5">
    <name type="scientific">Longimonas halophila</name>
    <dbReference type="NCBI Taxonomy" id="1469170"/>
    <lineage>
        <taxon>Bacteria</taxon>
        <taxon>Pseudomonadati</taxon>
        <taxon>Rhodothermota</taxon>
        <taxon>Rhodothermia</taxon>
        <taxon>Rhodothermales</taxon>
        <taxon>Salisaetaceae</taxon>
        <taxon>Longimonas</taxon>
    </lineage>
</organism>
<dbReference type="EMBL" id="PDEP01000006">
    <property type="protein sequence ID" value="PEN06997.1"/>
    <property type="molecule type" value="Genomic_DNA"/>
</dbReference>
<evidence type="ECO:0000256" key="2">
    <source>
        <dbReference type="SAM" id="MobiDB-lite"/>
    </source>
</evidence>
<dbReference type="AlphaFoldDB" id="A0A2H3NT43"/>
<evidence type="ECO:0000256" key="1">
    <source>
        <dbReference type="ARBA" id="ARBA00022729"/>
    </source>
</evidence>
<gene>
    <name evidence="4" type="ORF">CRI93_07600</name>
</gene>
<feature type="region of interest" description="Disordered" evidence="2">
    <location>
        <begin position="463"/>
        <end position="499"/>
    </location>
</feature>
<dbReference type="InterPro" id="IPR001322">
    <property type="entry name" value="Lamin_tail_dom"/>
</dbReference>
<dbReference type="Proteomes" id="UP000221024">
    <property type="component" value="Unassembled WGS sequence"/>
</dbReference>